<feature type="domain" description="tRNA(Ile)-lysidine/2-thiocytidine synthase N-terminal" evidence="8">
    <location>
        <begin position="31"/>
        <end position="214"/>
    </location>
</feature>
<dbReference type="GO" id="GO:0006400">
    <property type="term" value="P:tRNA modification"/>
    <property type="evidence" value="ECO:0007669"/>
    <property type="project" value="UniProtKB-UniRule"/>
</dbReference>
<dbReference type="EMBL" id="JACCEW010000006">
    <property type="protein sequence ID" value="NYT38685.1"/>
    <property type="molecule type" value="Genomic_DNA"/>
</dbReference>
<dbReference type="Gene3D" id="3.40.50.620">
    <property type="entry name" value="HUPs"/>
    <property type="match status" value="1"/>
</dbReference>
<organism evidence="10 11">
    <name type="scientific">Allopusillimonas soli</name>
    <dbReference type="NCBI Taxonomy" id="659016"/>
    <lineage>
        <taxon>Bacteria</taxon>
        <taxon>Pseudomonadati</taxon>
        <taxon>Pseudomonadota</taxon>
        <taxon>Betaproteobacteria</taxon>
        <taxon>Burkholderiales</taxon>
        <taxon>Alcaligenaceae</taxon>
        <taxon>Allopusillimonas</taxon>
    </lineage>
</organism>
<dbReference type="GO" id="GO:0005524">
    <property type="term" value="F:ATP binding"/>
    <property type="evidence" value="ECO:0007669"/>
    <property type="project" value="UniProtKB-UniRule"/>
</dbReference>
<keyword evidence="1 7" id="KW-0963">Cytoplasm</keyword>
<feature type="binding site" evidence="7">
    <location>
        <begin position="36"/>
        <end position="41"/>
    </location>
    <ligand>
        <name>ATP</name>
        <dbReference type="ChEBI" id="CHEBI:30616"/>
    </ligand>
</feature>
<feature type="domain" description="tRNA(Ile)-lysidine synthase substrate-binding" evidence="9">
    <location>
        <begin position="266"/>
        <end position="335"/>
    </location>
</feature>
<comment type="domain">
    <text evidence="7">The N-terminal region contains the highly conserved SGGXDS motif, predicted to be a P-loop motif involved in ATP binding.</text>
</comment>
<dbReference type="GO" id="GO:0032267">
    <property type="term" value="F:tRNA(Ile)-lysidine synthase activity"/>
    <property type="evidence" value="ECO:0007669"/>
    <property type="project" value="UniProtKB-EC"/>
</dbReference>
<dbReference type="InterPro" id="IPR012795">
    <property type="entry name" value="tRNA_Ile_lys_synt_N"/>
</dbReference>
<comment type="subcellular location">
    <subcellularLocation>
        <location evidence="7">Cytoplasm</location>
    </subcellularLocation>
</comment>
<accession>A0A853FD00</accession>
<dbReference type="Pfam" id="PF09179">
    <property type="entry name" value="TilS"/>
    <property type="match status" value="1"/>
</dbReference>
<comment type="catalytic activity">
    <reaction evidence="6 7">
        <text>cytidine(34) in tRNA(Ile2) + L-lysine + ATP = lysidine(34) in tRNA(Ile2) + AMP + diphosphate + H(+)</text>
        <dbReference type="Rhea" id="RHEA:43744"/>
        <dbReference type="Rhea" id="RHEA-COMP:10625"/>
        <dbReference type="Rhea" id="RHEA-COMP:10670"/>
        <dbReference type="ChEBI" id="CHEBI:15378"/>
        <dbReference type="ChEBI" id="CHEBI:30616"/>
        <dbReference type="ChEBI" id="CHEBI:32551"/>
        <dbReference type="ChEBI" id="CHEBI:33019"/>
        <dbReference type="ChEBI" id="CHEBI:82748"/>
        <dbReference type="ChEBI" id="CHEBI:83665"/>
        <dbReference type="ChEBI" id="CHEBI:456215"/>
        <dbReference type="EC" id="6.3.4.19"/>
    </reaction>
</comment>
<gene>
    <name evidence="7 10" type="primary">tilS</name>
    <name evidence="10" type="ORF">H0A68_17540</name>
</gene>
<dbReference type="GO" id="GO:0005737">
    <property type="term" value="C:cytoplasm"/>
    <property type="evidence" value="ECO:0007669"/>
    <property type="project" value="UniProtKB-SubCell"/>
</dbReference>
<dbReference type="AlphaFoldDB" id="A0A853FD00"/>
<keyword evidence="4 7" id="KW-0547">Nucleotide-binding</keyword>
<evidence type="ECO:0000256" key="2">
    <source>
        <dbReference type="ARBA" id="ARBA00022598"/>
    </source>
</evidence>
<dbReference type="InterPro" id="IPR015262">
    <property type="entry name" value="tRNA_Ile_lys_synt_subst-bd"/>
</dbReference>
<keyword evidence="3 7" id="KW-0819">tRNA processing</keyword>
<dbReference type="Pfam" id="PF01171">
    <property type="entry name" value="ATP_bind_3"/>
    <property type="match status" value="1"/>
</dbReference>
<dbReference type="SUPFAM" id="SSF52402">
    <property type="entry name" value="Adenine nucleotide alpha hydrolases-like"/>
    <property type="match status" value="1"/>
</dbReference>
<evidence type="ECO:0000313" key="11">
    <source>
        <dbReference type="Proteomes" id="UP000580517"/>
    </source>
</evidence>
<evidence type="ECO:0000259" key="8">
    <source>
        <dbReference type="Pfam" id="PF01171"/>
    </source>
</evidence>
<evidence type="ECO:0000313" key="10">
    <source>
        <dbReference type="EMBL" id="NYT38685.1"/>
    </source>
</evidence>
<evidence type="ECO:0000256" key="6">
    <source>
        <dbReference type="ARBA" id="ARBA00048539"/>
    </source>
</evidence>
<dbReference type="HAMAP" id="MF_01161">
    <property type="entry name" value="tRNA_Ile_lys_synt"/>
    <property type="match status" value="1"/>
</dbReference>
<dbReference type="PANTHER" id="PTHR43033">
    <property type="entry name" value="TRNA(ILE)-LYSIDINE SYNTHASE-RELATED"/>
    <property type="match status" value="1"/>
</dbReference>
<dbReference type="InterPro" id="IPR011063">
    <property type="entry name" value="TilS/TtcA_N"/>
</dbReference>
<dbReference type="InterPro" id="IPR014729">
    <property type="entry name" value="Rossmann-like_a/b/a_fold"/>
</dbReference>
<dbReference type="SUPFAM" id="SSF82829">
    <property type="entry name" value="MesJ substrate recognition domain-like"/>
    <property type="match status" value="1"/>
</dbReference>
<comment type="function">
    <text evidence="7">Ligates lysine onto the cytidine present at position 34 of the AUA codon-specific tRNA(Ile) that contains the anticodon CAU, in an ATP-dependent manner. Cytidine is converted to lysidine, thus changing the amino acid specificity of the tRNA from methionine to isoleucine.</text>
</comment>
<evidence type="ECO:0000256" key="5">
    <source>
        <dbReference type="ARBA" id="ARBA00022840"/>
    </source>
</evidence>
<dbReference type="CDD" id="cd01992">
    <property type="entry name" value="TilS_N"/>
    <property type="match status" value="1"/>
</dbReference>
<dbReference type="Gene3D" id="1.20.59.20">
    <property type="match status" value="1"/>
</dbReference>
<keyword evidence="5 7" id="KW-0067">ATP-binding</keyword>
<dbReference type="NCBIfam" id="TIGR02432">
    <property type="entry name" value="lysidine_TilS_N"/>
    <property type="match status" value="1"/>
</dbReference>
<keyword evidence="11" id="KW-1185">Reference proteome</keyword>
<sequence length="351" mass="38752">MLPNAFWRGFGSPTMLEALEQALPSPQPDRIAVALSGGADSAMLAAHAALAARKRGFVVHCLHVHHGLQDRADGWRDHAHDLALRLGLPCHTRRVCVTQARDLGMEAAARDARYQALAALAREIKVAHILLAHHRNDQSETVLLRLLRGAGPEGLAAMAPRMQRDGIAYLRPWLDIDRTMILEQAAAFTTISGWSPVHDPTNADDKYTRAAVRERLAPVLDERWPGWRGVLTRLARQSADTRAVLGEVAAADFAGLAPSPDGRSFSLAAWRQLSMARQALVLRYWLAQSGLRMPSDARLQDLMRQLRQLHALGHDRQMRVKHGADFILCARGRVYLAEERGSEYGALNAEG</sequence>
<reference evidence="10 11" key="1">
    <citation type="submission" date="2020-07" db="EMBL/GenBank/DDBJ databases">
        <title>Taxonomic revisions and descriptions of new bacterial species based on genomic comparisons in the high-G+C-content subgroup of the family Alcaligenaceae.</title>
        <authorList>
            <person name="Szabo A."/>
            <person name="Felfoldi T."/>
        </authorList>
    </citation>
    <scope>NUCLEOTIDE SEQUENCE [LARGE SCALE GENOMIC DNA]</scope>
    <source>
        <strain evidence="10 11">DSM 25264</strain>
    </source>
</reference>
<comment type="similarity">
    <text evidence="7">Belongs to the tRNA(Ile)-lysidine synthase family.</text>
</comment>
<evidence type="ECO:0000259" key="9">
    <source>
        <dbReference type="Pfam" id="PF09179"/>
    </source>
</evidence>
<evidence type="ECO:0000256" key="3">
    <source>
        <dbReference type="ARBA" id="ARBA00022694"/>
    </source>
</evidence>
<dbReference type="EC" id="6.3.4.19" evidence="7"/>
<evidence type="ECO:0000256" key="7">
    <source>
        <dbReference type="HAMAP-Rule" id="MF_01161"/>
    </source>
</evidence>
<evidence type="ECO:0000256" key="4">
    <source>
        <dbReference type="ARBA" id="ARBA00022741"/>
    </source>
</evidence>
<dbReference type="InterPro" id="IPR012094">
    <property type="entry name" value="tRNA_Ile_lys_synt"/>
</dbReference>
<protein>
    <recommendedName>
        <fullName evidence="7">tRNA(Ile)-lysidine synthase</fullName>
        <ecNumber evidence="7">6.3.4.19</ecNumber>
    </recommendedName>
    <alternativeName>
        <fullName evidence="7">tRNA(Ile)-2-lysyl-cytidine synthase</fullName>
    </alternativeName>
    <alternativeName>
        <fullName evidence="7">tRNA(Ile)-lysidine synthetase</fullName>
    </alternativeName>
</protein>
<dbReference type="OrthoDB" id="9807403at2"/>
<name>A0A853FD00_9BURK</name>
<keyword evidence="2 7" id="KW-0436">Ligase</keyword>
<comment type="caution">
    <text evidence="10">The sequence shown here is derived from an EMBL/GenBank/DDBJ whole genome shotgun (WGS) entry which is preliminary data.</text>
</comment>
<proteinExistence type="inferred from homology"/>
<dbReference type="PANTHER" id="PTHR43033:SF1">
    <property type="entry name" value="TRNA(ILE)-LYSIDINE SYNTHASE-RELATED"/>
    <property type="match status" value="1"/>
</dbReference>
<evidence type="ECO:0000256" key="1">
    <source>
        <dbReference type="ARBA" id="ARBA00022490"/>
    </source>
</evidence>
<dbReference type="Proteomes" id="UP000580517">
    <property type="component" value="Unassembled WGS sequence"/>
</dbReference>